<dbReference type="SUPFAM" id="SSF52266">
    <property type="entry name" value="SGNH hydrolase"/>
    <property type="match status" value="1"/>
</dbReference>
<dbReference type="RefSeq" id="WP_221249589.1">
    <property type="nucleotide sequence ID" value="NZ_AP024355.1"/>
</dbReference>
<protein>
    <submittedName>
        <fullName evidence="2">Arylesterase</fullName>
    </submittedName>
</protein>
<proteinExistence type="predicted"/>
<keyword evidence="3" id="KW-1185">Reference proteome</keyword>
<dbReference type="PANTHER" id="PTHR30383:SF24">
    <property type="entry name" value="THIOESTERASE 1_PROTEASE 1_LYSOPHOSPHOLIPASE L1"/>
    <property type="match status" value="1"/>
</dbReference>
<dbReference type="InterPro" id="IPR013830">
    <property type="entry name" value="SGNH_hydro"/>
</dbReference>
<dbReference type="InterPro" id="IPR036514">
    <property type="entry name" value="SGNH_hydro_sf"/>
</dbReference>
<name>A0ABM8HZR6_9BACT</name>
<dbReference type="Pfam" id="PF13472">
    <property type="entry name" value="Lipase_GDSL_2"/>
    <property type="match status" value="1"/>
</dbReference>
<feature type="domain" description="SGNH hydrolase-type esterase" evidence="1">
    <location>
        <begin position="38"/>
        <end position="188"/>
    </location>
</feature>
<dbReference type="CDD" id="cd01822">
    <property type="entry name" value="Lysophospholipase_L1_like"/>
    <property type="match status" value="1"/>
</dbReference>
<reference evidence="2 3" key="2">
    <citation type="journal article" date="2021" name="Int. J. Syst. Evol. Microbiol.">
        <title>Isolation and Polyphasic Characterization of Desulfuromonas versatilis sp. Nov., an Electrogenic Bacteria Capable of Versatile Metabolism Isolated from a Graphene Oxide-Reducing Enrichment Culture.</title>
        <authorList>
            <person name="Xie L."/>
            <person name="Yoshida N."/>
            <person name="Ishii S."/>
            <person name="Meng L."/>
        </authorList>
    </citation>
    <scope>NUCLEOTIDE SEQUENCE [LARGE SCALE GENOMIC DNA]</scope>
    <source>
        <strain evidence="2 3">NIT-T3</strain>
    </source>
</reference>
<reference evidence="2 3" key="1">
    <citation type="journal article" date="2016" name="C (Basel)">
        <title>Selective Growth of and Electricity Production by Marine Exoelectrogenic Bacteria in Self-Aggregated Hydrogel of Microbially Reduced Graphene Oxide.</title>
        <authorList>
            <person name="Yoshida N."/>
            <person name="Goto Y."/>
            <person name="Miyata Y."/>
        </authorList>
    </citation>
    <scope>NUCLEOTIDE SEQUENCE [LARGE SCALE GENOMIC DNA]</scope>
    <source>
        <strain evidence="2 3">NIT-T3</strain>
    </source>
</reference>
<evidence type="ECO:0000313" key="2">
    <source>
        <dbReference type="EMBL" id="BCR06216.1"/>
    </source>
</evidence>
<sequence>MRKPGGIFALALLLLLAILGCDRTPPLSPLAPEAVVLAFGDSLTFGTGAPRGQAYPDVLQQLLAHRVVNAGVPGEVSTEGLKRLPTILAEYRPALLILCHGGNDLLRRHDLAGIEANLRAMIELARADGIEVVLLGVPQPGLLVRPPDFYQRIAAEYRLPYDGEILHQLLTDRALKSDTIHPNAEGYRKLAAALHELIENAQGG</sequence>
<dbReference type="EMBL" id="AP024355">
    <property type="protein sequence ID" value="BCR06216.1"/>
    <property type="molecule type" value="Genomic_DNA"/>
</dbReference>
<evidence type="ECO:0000259" key="1">
    <source>
        <dbReference type="Pfam" id="PF13472"/>
    </source>
</evidence>
<dbReference type="Proteomes" id="UP001319827">
    <property type="component" value="Chromosome"/>
</dbReference>
<dbReference type="PANTHER" id="PTHR30383">
    <property type="entry name" value="THIOESTERASE 1/PROTEASE 1/LYSOPHOSPHOLIPASE L1"/>
    <property type="match status" value="1"/>
</dbReference>
<dbReference type="InterPro" id="IPR051532">
    <property type="entry name" value="Ester_Hydrolysis_Enzymes"/>
</dbReference>
<organism evidence="2 3">
    <name type="scientific">Desulfuromonas versatilis</name>
    <dbReference type="NCBI Taxonomy" id="2802975"/>
    <lineage>
        <taxon>Bacteria</taxon>
        <taxon>Pseudomonadati</taxon>
        <taxon>Thermodesulfobacteriota</taxon>
        <taxon>Desulfuromonadia</taxon>
        <taxon>Desulfuromonadales</taxon>
        <taxon>Desulfuromonadaceae</taxon>
        <taxon>Desulfuromonas</taxon>
    </lineage>
</organism>
<gene>
    <name evidence="2" type="ORF">DESUT3_32850</name>
</gene>
<dbReference type="Gene3D" id="3.40.50.1110">
    <property type="entry name" value="SGNH hydrolase"/>
    <property type="match status" value="1"/>
</dbReference>
<evidence type="ECO:0000313" key="3">
    <source>
        <dbReference type="Proteomes" id="UP001319827"/>
    </source>
</evidence>
<accession>A0ABM8HZR6</accession>
<dbReference type="PROSITE" id="PS51257">
    <property type="entry name" value="PROKAR_LIPOPROTEIN"/>
    <property type="match status" value="1"/>
</dbReference>